<evidence type="ECO:0000256" key="1">
    <source>
        <dbReference type="SAM" id="Phobius"/>
    </source>
</evidence>
<reference evidence="2 3" key="1">
    <citation type="submission" date="2024-05" db="EMBL/GenBank/DDBJ databases">
        <title>Three bacterial strains, DH-69, EH-24, and ECK-19 isolated from coastal sediments.</title>
        <authorList>
            <person name="Ye Y.-Q."/>
            <person name="Du Z.-J."/>
        </authorList>
    </citation>
    <scope>NUCLEOTIDE SEQUENCE [LARGE SCALE GENOMIC DNA]</scope>
    <source>
        <strain evidence="2 3">ECK-19</strain>
    </source>
</reference>
<keyword evidence="3" id="KW-1185">Reference proteome</keyword>
<keyword evidence="1" id="KW-0472">Membrane</keyword>
<keyword evidence="1" id="KW-0812">Transmembrane</keyword>
<keyword evidence="1" id="KW-1133">Transmembrane helix</keyword>
<protein>
    <recommendedName>
        <fullName evidence="4">DUF2474 domain-containing protein</fullName>
    </recommendedName>
</protein>
<organism evidence="2 3">
    <name type="scientific">Hyphococcus lacteus</name>
    <dbReference type="NCBI Taxonomy" id="3143536"/>
    <lineage>
        <taxon>Bacteria</taxon>
        <taxon>Pseudomonadati</taxon>
        <taxon>Pseudomonadota</taxon>
        <taxon>Alphaproteobacteria</taxon>
        <taxon>Parvularculales</taxon>
        <taxon>Parvularculaceae</taxon>
        <taxon>Hyphococcus</taxon>
    </lineage>
</organism>
<comment type="caution">
    <text evidence="2">The sequence shown here is derived from an EMBL/GenBank/DDBJ whole genome shotgun (WGS) entry which is preliminary data.</text>
</comment>
<evidence type="ECO:0008006" key="4">
    <source>
        <dbReference type="Google" id="ProtNLM"/>
    </source>
</evidence>
<name>A0ABV3Z2F8_9PROT</name>
<dbReference type="Proteomes" id="UP001560685">
    <property type="component" value="Unassembled WGS sequence"/>
</dbReference>
<proteinExistence type="predicted"/>
<sequence length="52" mass="5461">MPDIFKPVGPSSDDDKKPGLGPKLLWFVILAVAGVACVAGTAYLMRALLFIG</sequence>
<dbReference type="EMBL" id="JBEHZE010000001">
    <property type="protein sequence ID" value="MEX6632733.1"/>
    <property type="molecule type" value="Genomic_DNA"/>
</dbReference>
<dbReference type="RefSeq" id="WP_369312660.1">
    <property type="nucleotide sequence ID" value="NZ_JBEHZE010000001.1"/>
</dbReference>
<feature type="transmembrane region" description="Helical" evidence="1">
    <location>
        <begin position="24"/>
        <end position="45"/>
    </location>
</feature>
<gene>
    <name evidence="2" type="ORF">ABFZ84_04155</name>
</gene>
<evidence type="ECO:0000313" key="3">
    <source>
        <dbReference type="Proteomes" id="UP001560685"/>
    </source>
</evidence>
<evidence type="ECO:0000313" key="2">
    <source>
        <dbReference type="EMBL" id="MEX6632733.1"/>
    </source>
</evidence>
<accession>A0ABV3Z2F8</accession>